<dbReference type="PIRSF" id="PIRSF016557">
    <property type="entry name" value="Caps_synth_CpsB"/>
    <property type="match status" value="1"/>
</dbReference>
<comment type="caution">
    <text evidence="6">The sequence shown here is derived from an EMBL/GenBank/DDBJ whole genome shotgun (WGS) entry which is preliminary data.</text>
</comment>
<dbReference type="SUPFAM" id="SSF89550">
    <property type="entry name" value="PHP domain-like"/>
    <property type="match status" value="1"/>
</dbReference>
<evidence type="ECO:0000313" key="6">
    <source>
        <dbReference type="EMBL" id="RGR73075.1"/>
    </source>
</evidence>
<evidence type="ECO:0000256" key="3">
    <source>
        <dbReference type="ARBA" id="ARBA00022801"/>
    </source>
</evidence>
<proteinExistence type="inferred from homology"/>
<organism evidence="6 7">
    <name type="scientific">Holdemania filiformis</name>
    <dbReference type="NCBI Taxonomy" id="61171"/>
    <lineage>
        <taxon>Bacteria</taxon>
        <taxon>Bacillati</taxon>
        <taxon>Bacillota</taxon>
        <taxon>Erysipelotrichia</taxon>
        <taxon>Erysipelotrichales</taxon>
        <taxon>Erysipelotrichaceae</taxon>
        <taxon>Holdemania</taxon>
    </lineage>
</organism>
<dbReference type="InterPro" id="IPR016667">
    <property type="entry name" value="Caps_polysacc_synth_CpsB/CapC"/>
</dbReference>
<name>A0A412FY26_9FIRM</name>
<reference evidence="6 7" key="1">
    <citation type="submission" date="2018-08" db="EMBL/GenBank/DDBJ databases">
        <title>A genome reference for cultivated species of the human gut microbiota.</title>
        <authorList>
            <person name="Zou Y."/>
            <person name="Xue W."/>
            <person name="Luo G."/>
        </authorList>
    </citation>
    <scope>NUCLEOTIDE SEQUENCE [LARGE SCALE GENOMIC DNA]</scope>
    <source>
        <strain evidence="6 7">AF24-29</strain>
    </source>
</reference>
<dbReference type="GeneID" id="83015916"/>
<evidence type="ECO:0000256" key="4">
    <source>
        <dbReference type="ARBA" id="ARBA00022912"/>
    </source>
</evidence>
<dbReference type="EC" id="3.1.3.48" evidence="2"/>
<evidence type="ECO:0000256" key="5">
    <source>
        <dbReference type="ARBA" id="ARBA00051722"/>
    </source>
</evidence>
<protein>
    <recommendedName>
        <fullName evidence="2">protein-tyrosine-phosphatase</fullName>
        <ecNumber evidence="2">3.1.3.48</ecNumber>
    </recommendedName>
</protein>
<evidence type="ECO:0000256" key="2">
    <source>
        <dbReference type="ARBA" id="ARBA00013064"/>
    </source>
</evidence>
<dbReference type="GO" id="GO:0030145">
    <property type="term" value="F:manganese ion binding"/>
    <property type="evidence" value="ECO:0007669"/>
    <property type="project" value="InterPro"/>
</dbReference>
<dbReference type="Proteomes" id="UP000284178">
    <property type="component" value="Unassembled WGS sequence"/>
</dbReference>
<comment type="similarity">
    <text evidence="1">Belongs to the metallo-dependent hydrolases superfamily. CpsB/CapC family.</text>
</comment>
<dbReference type="RefSeq" id="WP_117895269.1">
    <property type="nucleotide sequence ID" value="NZ_CABJCV010000013.1"/>
</dbReference>
<gene>
    <name evidence="6" type="ORF">DWY25_10960</name>
</gene>
<dbReference type="PANTHER" id="PTHR39181">
    <property type="entry name" value="TYROSINE-PROTEIN PHOSPHATASE YWQE"/>
    <property type="match status" value="1"/>
</dbReference>
<dbReference type="Pfam" id="PF19567">
    <property type="entry name" value="CpsB_CapC"/>
    <property type="match status" value="1"/>
</dbReference>
<sequence>MIDIHSHLIPGVDDGSQSLEESLSLLKQAEQDGITELITTPHFMKNGEFRTKAPELVQRFNELKQAYKGPIKLHLGNELYIHPDLPELLEKGEILTLAESDYILVEFPFRDYKDEYDEILYELALRYRIIIAHPERYRYVQEDPNFCLRWLNEGYYLQANQNSLFKKETKKALVSMIEHGFVSFVASDAHNEHRPCLLSEAKALLEEEFGNTIAFQLIEENPRKILSNEKILHYHGKIIQKKRWKLNLKIFYS</sequence>
<keyword evidence="4" id="KW-0904">Protein phosphatase</keyword>
<accession>A0A412FY26</accession>
<dbReference type="PANTHER" id="PTHR39181:SF1">
    <property type="entry name" value="TYROSINE-PROTEIN PHOSPHATASE YWQE"/>
    <property type="match status" value="1"/>
</dbReference>
<comment type="catalytic activity">
    <reaction evidence="5">
        <text>O-phospho-L-tyrosyl-[protein] + H2O = L-tyrosyl-[protein] + phosphate</text>
        <dbReference type="Rhea" id="RHEA:10684"/>
        <dbReference type="Rhea" id="RHEA-COMP:10136"/>
        <dbReference type="Rhea" id="RHEA-COMP:20101"/>
        <dbReference type="ChEBI" id="CHEBI:15377"/>
        <dbReference type="ChEBI" id="CHEBI:43474"/>
        <dbReference type="ChEBI" id="CHEBI:46858"/>
        <dbReference type="ChEBI" id="CHEBI:61978"/>
        <dbReference type="EC" id="3.1.3.48"/>
    </reaction>
</comment>
<dbReference type="GO" id="GO:0004725">
    <property type="term" value="F:protein tyrosine phosphatase activity"/>
    <property type="evidence" value="ECO:0007669"/>
    <property type="project" value="UniProtKB-EC"/>
</dbReference>
<dbReference type="EMBL" id="QRUP01000013">
    <property type="protein sequence ID" value="RGR73075.1"/>
    <property type="molecule type" value="Genomic_DNA"/>
</dbReference>
<evidence type="ECO:0000313" key="7">
    <source>
        <dbReference type="Proteomes" id="UP000284178"/>
    </source>
</evidence>
<evidence type="ECO:0000256" key="1">
    <source>
        <dbReference type="ARBA" id="ARBA00005750"/>
    </source>
</evidence>
<dbReference type="InterPro" id="IPR016195">
    <property type="entry name" value="Pol/histidinol_Pase-like"/>
</dbReference>
<dbReference type="Gene3D" id="3.20.20.140">
    <property type="entry name" value="Metal-dependent hydrolases"/>
    <property type="match status" value="1"/>
</dbReference>
<dbReference type="AlphaFoldDB" id="A0A412FY26"/>
<keyword evidence="7" id="KW-1185">Reference proteome</keyword>
<keyword evidence="3" id="KW-0378">Hydrolase</keyword>